<dbReference type="InterPro" id="IPR052998">
    <property type="entry name" value="Hetero-Diels-Alderase-like"/>
</dbReference>
<gene>
    <name evidence="2" type="ORF">LTR09_012926</name>
</gene>
<accession>A0AAJ0G8V9</accession>
<evidence type="ECO:0000313" key="2">
    <source>
        <dbReference type="EMBL" id="KAK3045496.1"/>
    </source>
</evidence>
<reference evidence="2" key="1">
    <citation type="submission" date="2023-04" db="EMBL/GenBank/DDBJ databases">
        <title>Black Yeasts Isolated from many extreme environments.</title>
        <authorList>
            <person name="Coleine C."/>
            <person name="Stajich J.E."/>
            <person name="Selbmann L."/>
        </authorList>
    </citation>
    <scope>NUCLEOTIDE SEQUENCE</scope>
    <source>
        <strain evidence="2">CCFEE 5312</strain>
    </source>
</reference>
<dbReference type="PANTHER" id="PTHR42060:SF1">
    <property type="entry name" value="NHL REPEAT-CONTAINING PROTEIN"/>
    <property type="match status" value="1"/>
</dbReference>
<dbReference type="EMBL" id="JAWDJX010000226">
    <property type="protein sequence ID" value="KAK3045496.1"/>
    <property type="molecule type" value="Genomic_DNA"/>
</dbReference>
<dbReference type="SUPFAM" id="SSF63829">
    <property type="entry name" value="Calcium-dependent phosphotriesterase"/>
    <property type="match status" value="1"/>
</dbReference>
<protein>
    <submittedName>
        <fullName evidence="2">Uncharacterized protein</fullName>
    </submittedName>
</protein>
<dbReference type="AlphaFoldDB" id="A0AAJ0G8V9"/>
<sequence length="327" mass="33676">MLFQVASLPSLLLLGLASGTTRAATTAAGTIRTVYKFQDTPYTAIENVGVRSNGDLILNTITAPKVYTLNPTASSPSPSLLYEFPGATSVLGIAQPSPDLFAVVVGNYSTATFQGIPGSFSVWTLDFTELPVKVNKVTSIPQAHALNGMATLPGSLTTVLVADSSLGAVFSVNIQDGAHKQVMQNEVFEPTSSFPLGINGIHTSGNTLFYTNSAAGTFGSIPIASDGTSAGSAKAIASAPSEDTYDDFALTSGRDAFVATHQTSLFEVDPDGTQRMVINSPQLNNPTSLVFANGINTACVVYVVTAGEAESNGTAAVSGGVYAVTVC</sequence>
<evidence type="ECO:0000256" key="1">
    <source>
        <dbReference type="SAM" id="SignalP"/>
    </source>
</evidence>
<comment type="caution">
    <text evidence="2">The sequence shown here is derived from an EMBL/GenBank/DDBJ whole genome shotgun (WGS) entry which is preliminary data.</text>
</comment>
<dbReference type="Proteomes" id="UP001271007">
    <property type="component" value="Unassembled WGS sequence"/>
</dbReference>
<evidence type="ECO:0000313" key="3">
    <source>
        <dbReference type="Proteomes" id="UP001271007"/>
    </source>
</evidence>
<organism evidence="2 3">
    <name type="scientific">Extremus antarcticus</name>
    <dbReference type="NCBI Taxonomy" id="702011"/>
    <lineage>
        <taxon>Eukaryota</taxon>
        <taxon>Fungi</taxon>
        <taxon>Dikarya</taxon>
        <taxon>Ascomycota</taxon>
        <taxon>Pezizomycotina</taxon>
        <taxon>Dothideomycetes</taxon>
        <taxon>Dothideomycetidae</taxon>
        <taxon>Mycosphaerellales</taxon>
        <taxon>Extremaceae</taxon>
        <taxon>Extremus</taxon>
    </lineage>
</organism>
<dbReference type="Gene3D" id="2.120.10.30">
    <property type="entry name" value="TolB, C-terminal domain"/>
    <property type="match status" value="1"/>
</dbReference>
<proteinExistence type="predicted"/>
<feature type="signal peptide" evidence="1">
    <location>
        <begin position="1"/>
        <end position="23"/>
    </location>
</feature>
<name>A0AAJ0G8V9_9PEZI</name>
<dbReference type="PANTHER" id="PTHR42060">
    <property type="entry name" value="NHL REPEAT-CONTAINING PROTEIN-RELATED"/>
    <property type="match status" value="1"/>
</dbReference>
<feature type="chain" id="PRO_5042618610" evidence="1">
    <location>
        <begin position="24"/>
        <end position="327"/>
    </location>
</feature>
<dbReference type="InterPro" id="IPR011042">
    <property type="entry name" value="6-blade_b-propeller_TolB-like"/>
</dbReference>
<keyword evidence="1" id="KW-0732">Signal</keyword>
<keyword evidence="3" id="KW-1185">Reference proteome</keyword>